<keyword evidence="5 10" id="KW-0560">Oxidoreductase</keyword>
<evidence type="ECO:0000256" key="2">
    <source>
        <dbReference type="ARBA" id="ARBA00009986"/>
    </source>
</evidence>
<sequence>MLVPALSWAGAAAVASGRSVLPHAWRAFSSSRAMASDQGKPAVPGVSEELSSRIKDKGLLRVDGFIGGDWVKAADGGTYQVLNPATGKPVATLPRLRHDETLAAIASAHSVLPAWSGLTAKQRGAVLRKWHQLATDAAEDIAAIMTAECGKPLAESRGEVASGLDSIDWSASECRRVSGQVLETTSRDRRMLVLRQPVGVVAAITPWNFPMSMITRKVAPALAAGCTVVLKPSEQTPLTALALAELADRAGLPEGALNVVHGDAPAIGSAIMASETVRKIGFTGSTAVGKMLMAQAANTVKRVSLELGGNAPFLVMEDADLALAARGVVASALRNSGQTCICANRVFVHDKVHDEFAARVAEIVKGLKVGDGFAPDTTHGPLINPAALDKVAAHCADAVSKGARVLAGGGKPASLPERLAGGSFFEPTVLAGATIDMRVFREETFGPLVPLFRFSDDDEAVALANDTEYGLAAYFYTRDLKRAWTLAERLEYGMIGVNEVAITADVAPFGGIKQSGLGREQGTIGLEEFLETKYVCMGLGYASDDDD</sequence>
<dbReference type="FunFam" id="3.40.605.10:FF:000005">
    <property type="entry name" value="Succinate-semialdehyde dehydrogenase I"/>
    <property type="match status" value="1"/>
</dbReference>
<dbReference type="InterPro" id="IPR015590">
    <property type="entry name" value="Aldehyde_DH_dom"/>
</dbReference>
<comment type="caution">
    <text evidence="12">The sequence shown here is derived from an EMBL/GenBank/DDBJ whole genome shotgun (WGS) entry which is preliminary data.</text>
</comment>
<dbReference type="PANTHER" id="PTHR43353">
    <property type="entry name" value="SUCCINATE-SEMIALDEHYDE DEHYDROGENASE, MITOCHONDRIAL"/>
    <property type="match status" value="1"/>
</dbReference>
<dbReference type="CDD" id="cd07103">
    <property type="entry name" value="ALDH_F5_SSADH_GabD"/>
    <property type="match status" value="1"/>
</dbReference>
<reference evidence="12 13" key="1">
    <citation type="journal article" date="2018" name="Sci. Rep.">
        <title>Raphidocelis subcapitata (=Pseudokirchneriella subcapitata) provides an insight into genome evolution and environmental adaptations in the Sphaeropleales.</title>
        <authorList>
            <person name="Suzuki S."/>
            <person name="Yamaguchi H."/>
            <person name="Nakajima N."/>
            <person name="Kawachi M."/>
        </authorList>
    </citation>
    <scope>NUCLEOTIDE SEQUENCE [LARGE SCALE GENOMIC DNA]</scope>
    <source>
        <strain evidence="12 13">NIES-35</strain>
    </source>
</reference>
<dbReference type="GO" id="GO:0009450">
    <property type="term" value="P:gamma-aminobutyric acid catabolic process"/>
    <property type="evidence" value="ECO:0007669"/>
    <property type="project" value="TreeGrafter"/>
</dbReference>
<evidence type="ECO:0000256" key="4">
    <source>
        <dbReference type="ARBA" id="ARBA00019842"/>
    </source>
</evidence>
<protein>
    <recommendedName>
        <fullName evidence="4">Succinate-semialdehyde dehydrogenase, mitochondrial</fullName>
        <ecNumber evidence="3">1.2.1.24</ecNumber>
    </recommendedName>
    <alternativeName>
        <fullName evidence="8">Aldehyde dehydrogenase family 5 member F1</fullName>
    </alternativeName>
    <alternativeName>
        <fullName evidence="6">NAD(+)-dependent succinic semialdehyde dehydrogenase</fullName>
    </alternativeName>
</protein>
<evidence type="ECO:0000313" key="13">
    <source>
        <dbReference type="Proteomes" id="UP000247498"/>
    </source>
</evidence>
<evidence type="ECO:0000256" key="8">
    <source>
        <dbReference type="ARBA" id="ARBA00076033"/>
    </source>
</evidence>
<name>A0A2V0P9P8_9CHLO</name>
<evidence type="ECO:0000256" key="3">
    <source>
        <dbReference type="ARBA" id="ARBA00013051"/>
    </source>
</evidence>
<dbReference type="AlphaFoldDB" id="A0A2V0P9P8"/>
<evidence type="ECO:0000256" key="1">
    <source>
        <dbReference type="ARBA" id="ARBA00005176"/>
    </source>
</evidence>
<evidence type="ECO:0000256" key="10">
    <source>
        <dbReference type="RuleBase" id="RU003345"/>
    </source>
</evidence>
<accession>A0A2V0P9P8</accession>
<comment type="pathway">
    <text evidence="1">Amino-acid degradation; 4-aminobutanoate degradation.</text>
</comment>
<dbReference type="Proteomes" id="UP000247498">
    <property type="component" value="Unassembled WGS sequence"/>
</dbReference>
<dbReference type="InterPro" id="IPR016162">
    <property type="entry name" value="Ald_DH_N"/>
</dbReference>
<dbReference type="InterPro" id="IPR016163">
    <property type="entry name" value="Ald_DH_C"/>
</dbReference>
<dbReference type="InParanoid" id="A0A2V0P9P8"/>
<dbReference type="InterPro" id="IPR016161">
    <property type="entry name" value="Ald_DH/histidinol_DH"/>
</dbReference>
<dbReference type="EC" id="1.2.1.24" evidence="3"/>
<dbReference type="STRING" id="307507.A0A2V0P9P8"/>
<comment type="similarity">
    <text evidence="2 10">Belongs to the aldehyde dehydrogenase family.</text>
</comment>
<gene>
    <name evidence="12" type="ORF">Rsub_06695</name>
</gene>
<dbReference type="EMBL" id="BDRX01000053">
    <property type="protein sequence ID" value="GBF94580.1"/>
    <property type="molecule type" value="Genomic_DNA"/>
</dbReference>
<dbReference type="InterPro" id="IPR029510">
    <property type="entry name" value="Ald_DH_CS_GLU"/>
</dbReference>
<dbReference type="SUPFAM" id="SSF53720">
    <property type="entry name" value="ALDH-like"/>
    <property type="match status" value="1"/>
</dbReference>
<evidence type="ECO:0000256" key="5">
    <source>
        <dbReference type="ARBA" id="ARBA00023002"/>
    </source>
</evidence>
<proteinExistence type="inferred from homology"/>
<keyword evidence="13" id="KW-1185">Reference proteome</keyword>
<dbReference type="FunCoup" id="A0A2V0P9P8">
    <property type="interactions" value="882"/>
</dbReference>
<dbReference type="PROSITE" id="PS00070">
    <property type="entry name" value="ALDEHYDE_DEHYDR_CYS"/>
    <property type="match status" value="1"/>
</dbReference>
<evidence type="ECO:0000259" key="11">
    <source>
        <dbReference type="Pfam" id="PF00171"/>
    </source>
</evidence>
<dbReference type="GO" id="GO:0004777">
    <property type="term" value="F:succinate-semialdehyde dehydrogenase (NAD+) activity"/>
    <property type="evidence" value="ECO:0007669"/>
    <property type="project" value="UniProtKB-EC"/>
</dbReference>
<evidence type="ECO:0000256" key="9">
    <source>
        <dbReference type="PROSITE-ProRule" id="PRU10007"/>
    </source>
</evidence>
<dbReference type="Gene3D" id="3.40.309.10">
    <property type="entry name" value="Aldehyde Dehydrogenase, Chain A, domain 2"/>
    <property type="match status" value="1"/>
</dbReference>
<organism evidence="12 13">
    <name type="scientific">Raphidocelis subcapitata</name>
    <dbReference type="NCBI Taxonomy" id="307507"/>
    <lineage>
        <taxon>Eukaryota</taxon>
        <taxon>Viridiplantae</taxon>
        <taxon>Chlorophyta</taxon>
        <taxon>core chlorophytes</taxon>
        <taxon>Chlorophyceae</taxon>
        <taxon>CS clade</taxon>
        <taxon>Sphaeropleales</taxon>
        <taxon>Selenastraceae</taxon>
        <taxon>Raphidocelis</taxon>
    </lineage>
</organism>
<evidence type="ECO:0000256" key="6">
    <source>
        <dbReference type="ARBA" id="ARBA00030806"/>
    </source>
</evidence>
<comment type="catalytic activity">
    <reaction evidence="7">
        <text>succinate semialdehyde + NAD(+) + H2O = succinate + NADH + 2 H(+)</text>
        <dbReference type="Rhea" id="RHEA:13217"/>
        <dbReference type="ChEBI" id="CHEBI:15377"/>
        <dbReference type="ChEBI" id="CHEBI:15378"/>
        <dbReference type="ChEBI" id="CHEBI:30031"/>
        <dbReference type="ChEBI" id="CHEBI:57540"/>
        <dbReference type="ChEBI" id="CHEBI:57706"/>
        <dbReference type="ChEBI" id="CHEBI:57945"/>
        <dbReference type="EC" id="1.2.1.24"/>
    </reaction>
</comment>
<evidence type="ECO:0000313" key="12">
    <source>
        <dbReference type="EMBL" id="GBF94580.1"/>
    </source>
</evidence>
<dbReference type="InterPro" id="IPR050740">
    <property type="entry name" value="Aldehyde_DH_Superfamily"/>
</dbReference>
<dbReference type="OrthoDB" id="310895at2759"/>
<feature type="active site" evidence="9">
    <location>
        <position position="306"/>
    </location>
</feature>
<dbReference type="FunFam" id="3.40.309.10:FF:000004">
    <property type="entry name" value="Succinate-semialdehyde dehydrogenase I"/>
    <property type="match status" value="1"/>
</dbReference>
<dbReference type="PROSITE" id="PS00687">
    <property type="entry name" value="ALDEHYDE_DEHYDR_GLU"/>
    <property type="match status" value="1"/>
</dbReference>
<feature type="domain" description="Aldehyde dehydrogenase" evidence="11">
    <location>
        <begin position="70"/>
        <end position="535"/>
    </location>
</feature>
<evidence type="ECO:0000256" key="7">
    <source>
        <dbReference type="ARBA" id="ARBA00052498"/>
    </source>
</evidence>
<dbReference type="InterPro" id="IPR016160">
    <property type="entry name" value="Ald_DH_CS_CYS"/>
</dbReference>
<dbReference type="PANTHER" id="PTHR43353:SF5">
    <property type="entry name" value="SUCCINATE-SEMIALDEHYDE DEHYDROGENASE, MITOCHONDRIAL"/>
    <property type="match status" value="1"/>
</dbReference>
<dbReference type="Gene3D" id="3.40.605.10">
    <property type="entry name" value="Aldehyde Dehydrogenase, Chain A, domain 1"/>
    <property type="match status" value="1"/>
</dbReference>
<dbReference type="Pfam" id="PF00171">
    <property type="entry name" value="Aldedh"/>
    <property type="match status" value="1"/>
</dbReference>